<accession>A0A976QUF6</accession>
<protein>
    <recommendedName>
        <fullName evidence="4">Regulator of chromosome condensation</fullName>
    </recommendedName>
</protein>
<dbReference type="AlphaFoldDB" id="A0A976QUF6"/>
<dbReference type="InterPro" id="IPR000408">
    <property type="entry name" value="Reg_chr_condens"/>
</dbReference>
<dbReference type="Proteomes" id="UP000244811">
    <property type="component" value="Chromosome 1"/>
</dbReference>
<gene>
    <name evidence="2" type="ORF">MACK_000977</name>
</gene>
<dbReference type="PANTHER" id="PTHR45982:SF1">
    <property type="entry name" value="REGULATOR OF CHROMOSOME CONDENSATION"/>
    <property type="match status" value="1"/>
</dbReference>
<name>A0A976QUF6_THEOR</name>
<sequence>MILLRNLFKSGKIKLLVVPIVKLSSSIVFCENYKKNTTQNVYLFGSRSALPEGSTTHPLFEGENKWRIVGFGPRFGVALDKLNNVYLWGISKDHNDYIKPFLLCKISGVVDCQCSSNEIFFLKNDGTVWTAKGVDKLLDNQREARLEKLNEFPSTLLFNEPKIVKMSIGQKHSAFISDDGSLYCSGNNEYGQCGCKPLNLTTESTFLVYSKDEKKEDIVPLRKVKFKEKVNIKDAVCGATHTLCIDTQNNIYSFGDDSSIQLFFGDSRGRSNKFHRDYAGFFKDKDYGVTSPIVYGQKERHLQYVPVKVNNLGFLDKYQQIIKDSTVKLAAGDGFTVISIQLDDERANESVVLSSGNNTLGQCGTLDTTTYVAKKVKLPDKSNCEEITCGKAHCMVLTKSNKIWAWGNNQEDQIYPMKKNIVHTPESVKLAHTGESSREPKVEYIKCSYNNSVIITS</sequence>
<proteinExistence type="predicted"/>
<feature type="repeat" description="RCC1" evidence="1">
    <location>
        <begin position="180"/>
        <end position="248"/>
    </location>
</feature>
<dbReference type="PANTHER" id="PTHR45982">
    <property type="entry name" value="REGULATOR OF CHROMOSOME CONDENSATION"/>
    <property type="match status" value="1"/>
</dbReference>
<dbReference type="PROSITE" id="PS50012">
    <property type="entry name" value="RCC1_3"/>
    <property type="match status" value="1"/>
</dbReference>
<evidence type="ECO:0000313" key="2">
    <source>
        <dbReference type="EMBL" id="UKK00903.2"/>
    </source>
</evidence>
<dbReference type="EMBL" id="CP056069">
    <property type="protein sequence ID" value="UKK00903.2"/>
    <property type="molecule type" value="Genomic_DNA"/>
</dbReference>
<dbReference type="Pfam" id="PF13540">
    <property type="entry name" value="RCC1_2"/>
    <property type="match status" value="2"/>
</dbReference>
<evidence type="ECO:0000256" key="1">
    <source>
        <dbReference type="PROSITE-ProRule" id="PRU00235"/>
    </source>
</evidence>
<reference evidence="2" key="1">
    <citation type="submission" date="2022-07" db="EMBL/GenBank/DDBJ databases">
        <title>Evaluation of T. orientalis genome assembly methods using nanopore sequencing and analysis of variation between genomes.</title>
        <authorList>
            <person name="Yam J."/>
            <person name="Micallef M.L."/>
            <person name="Liu M."/>
            <person name="Djordjevic S.P."/>
            <person name="Bogema D.R."/>
            <person name="Jenkins C."/>
        </authorList>
    </citation>
    <scope>NUCLEOTIDE SEQUENCE</scope>
    <source>
        <strain evidence="2">Goon Nure</strain>
    </source>
</reference>
<evidence type="ECO:0008006" key="4">
    <source>
        <dbReference type="Google" id="ProtNLM"/>
    </source>
</evidence>
<dbReference type="InterPro" id="IPR009091">
    <property type="entry name" value="RCC1/BLIP-II"/>
</dbReference>
<organism evidence="2 3">
    <name type="scientific">Theileria orientalis</name>
    <dbReference type="NCBI Taxonomy" id="68886"/>
    <lineage>
        <taxon>Eukaryota</taxon>
        <taxon>Sar</taxon>
        <taxon>Alveolata</taxon>
        <taxon>Apicomplexa</taxon>
        <taxon>Aconoidasida</taxon>
        <taxon>Piroplasmida</taxon>
        <taxon>Theileriidae</taxon>
        <taxon>Theileria</taxon>
    </lineage>
</organism>
<dbReference type="SUPFAM" id="SSF50985">
    <property type="entry name" value="RCC1/BLIP-II"/>
    <property type="match status" value="1"/>
</dbReference>
<dbReference type="InterPro" id="IPR051553">
    <property type="entry name" value="Ran_GTPase-activating"/>
</dbReference>
<dbReference type="Gene3D" id="2.130.10.30">
    <property type="entry name" value="Regulator of chromosome condensation 1/beta-lactamase-inhibitor protein II"/>
    <property type="match status" value="1"/>
</dbReference>
<evidence type="ECO:0000313" key="3">
    <source>
        <dbReference type="Proteomes" id="UP000244811"/>
    </source>
</evidence>